<proteinExistence type="predicted"/>
<evidence type="ECO:0000313" key="3">
    <source>
        <dbReference type="EMBL" id="SUO92341.1"/>
    </source>
</evidence>
<name>A0A380MIY9_9GAMM</name>
<sequence length="414" mass="44964">MRGFMVAATAVLLLNACQSGQSGNIAQAVDLKEKTTAVAQTAQTVRDFEDWKAQFKQRAIAAGYQPHMLARLIDAAQENPRIVAQDRKQPEFAKMPWEYLDSAVTAGRIQKGREHYQANADLLNRFAQQSGVPAEIITAIWGIESGFGANTGNADLVNALATLAFEGRRREFAEQQLLALLDLLQRDDVEWSQLQGSWAGGMGHTQFIPATWRQYGSDGDGDGRRNPWQKADALASTAHYLGSSGWIRGLPWGYEVQLPQGFDAQLIGQSLPLSDWARMGLVSLSGENFAALNQAAELWLPAGVNGPALLLTKNFRVIRVYNNSSSYALAVALLGDGIAGRAGLQSAWPRHEKALSRAQVQQLQNRLTQIGYDTKGSDGILGNNTRNAFALWQAANGQVPDGFISQGSAASLLQ</sequence>
<dbReference type="RefSeq" id="WP_115217792.1">
    <property type="nucleotide sequence ID" value="NZ_UHIA01000003.1"/>
</dbReference>
<dbReference type="Gene3D" id="1.10.530.10">
    <property type="match status" value="1"/>
</dbReference>
<dbReference type="Pfam" id="PF13406">
    <property type="entry name" value="SLT_2"/>
    <property type="match status" value="1"/>
</dbReference>
<dbReference type="InterPro" id="IPR036366">
    <property type="entry name" value="PGBDSf"/>
</dbReference>
<protein>
    <submittedName>
        <fullName evidence="3">Membrane-bound lytic murein transglycosylase B</fullName>
        <ecNumber evidence="3">4.2.2.-</ecNumber>
    </submittedName>
</protein>
<feature type="domain" description="Peptidoglycan binding-like" evidence="1">
    <location>
        <begin position="357"/>
        <end position="402"/>
    </location>
</feature>
<organism evidence="3 4">
    <name type="scientific">Suttonella indologenes</name>
    <dbReference type="NCBI Taxonomy" id="13276"/>
    <lineage>
        <taxon>Bacteria</taxon>
        <taxon>Pseudomonadati</taxon>
        <taxon>Pseudomonadota</taxon>
        <taxon>Gammaproteobacteria</taxon>
        <taxon>Cardiobacteriales</taxon>
        <taxon>Cardiobacteriaceae</taxon>
        <taxon>Suttonella</taxon>
    </lineage>
</organism>
<dbReference type="Proteomes" id="UP000254575">
    <property type="component" value="Unassembled WGS sequence"/>
</dbReference>
<dbReference type="Gene3D" id="1.10.8.350">
    <property type="entry name" value="Bacterial muramidase"/>
    <property type="match status" value="1"/>
</dbReference>
<dbReference type="AlphaFoldDB" id="A0A380MIY9"/>
<dbReference type="OrthoDB" id="9772911at2"/>
<dbReference type="InterPro" id="IPR023346">
    <property type="entry name" value="Lysozyme-like_dom_sf"/>
</dbReference>
<dbReference type="EMBL" id="UHIA01000003">
    <property type="protein sequence ID" value="SUO92341.1"/>
    <property type="molecule type" value="Genomic_DNA"/>
</dbReference>
<dbReference type="PANTHER" id="PTHR30163">
    <property type="entry name" value="MEMBRANE-BOUND LYTIC MUREIN TRANSGLYCOSYLASE B"/>
    <property type="match status" value="1"/>
</dbReference>
<dbReference type="PANTHER" id="PTHR30163:SF8">
    <property type="entry name" value="LYTIC MUREIN TRANSGLYCOSYLASE"/>
    <property type="match status" value="1"/>
</dbReference>
<dbReference type="InterPro" id="IPR036365">
    <property type="entry name" value="PGBD-like_sf"/>
</dbReference>
<evidence type="ECO:0000259" key="2">
    <source>
        <dbReference type="Pfam" id="PF13406"/>
    </source>
</evidence>
<dbReference type="Gene3D" id="1.10.101.10">
    <property type="entry name" value="PGBD-like superfamily/PGBD"/>
    <property type="match status" value="1"/>
</dbReference>
<dbReference type="GO" id="GO:0009253">
    <property type="term" value="P:peptidoglycan catabolic process"/>
    <property type="evidence" value="ECO:0007669"/>
    <property type="project" value="TreeGrafter"/>
</dbReference>
<keyword evidence="3" id="KW-0456">Lyase</keyword>
<dbReference type="GO" id="GO:0008933">
    <property type="term" value="F:peptidoglycan lytic transglycosylase activity"/>
    <property type="evidence" value="ECO:0007669"/>
    <property type="project" value="TreeGrafter"/>
</dbReference>
<accession>A0A380MIY9</accession>
<dbReference type="EC" id="4.2.2.-" evidence="3"/>
<evidence type="ECO:0000259" key="1">
    <source>
        <dbReference type="Pfam" id="PF01471"/>
    </source>
</evidence>
<dbReference type="SUPFAM" id="SSF47090">
    <property type="entry name" value="PGBD-like"/>
    <property type="match status" value="1"/>
</dbReference>
<feature type="domain" description="Transglycosylase SLT" evidence="2">
    <location>
        <begin position="48"/>
        <end position="336"/>
    </location>
</feature>
<dbReference type="CDD" id="cd13399">
    <property type="entry name" value="Slt35-like"/>
    <property type="match status" value="1"/>
</dbReference>
<keyword evidence="4" id="KW-1185">Reference proteome</keyword>
<reference evidence="3 4" key="1">
    <citation type="submission" date="2018-06" db="EMBL/GenBank/DDBJ databases">
        <authorList>
            <consortium name="Pathogen Informatics"/>
            <person name="Doyle S."/>
        </authorList>
    </citation>
    <scope>NUCLEOTIDE SEQUENCE [LARGE SCALE GENOMIC DNA]</scope>
    <source>
        <strain evidence="3 4">NCTC10717</strain>
    </source>
</reference>
<dbReference type="InterPro" id="IPR011970">
    <property type="entry name" value="MltB_2"/>
</dbReference>
<gene>
    <name evidence="3" type="primary">mltB_1</name>
    <name evidence="3" type="ORF">NCTC10717_00500</name>
</gene>
<dbReference type="InterPro" id="IPR002477">
    <property type="entry name" value="Peptidoglycan-bd-like"/>
</dbReference>
<dbReference type="SUPFAM" id="SSF53955">
    <property type="entry name" value="Lysozyme-like"/>
    <property type="match status" value="1"/>
</dbReference>
<dbReference type="InterPro" id="IPR043426">
    <property type="entry name" value="MltB-like"/>
</dbReference>
<evidence type="ECO:0000313" key="4">
    <source>
        <dbReference type="Proteomes" id="UP000254575"/>
    </source>
</evidence>
<dbReference type="InterPro" id="IPR031304">
    <property type="entry name" value="SLT_2"/>
</dbReference>
<dbReference type="Pfam" id="PF01471">
    <property type="entry name" value="PG_binding_1"/>
    <property type="match status" value="1"/>
</dbReference>
<dbReference type="NCBIfam" id="TIGR02283">
    <property type="entry name" value="MltB_2"/>
    <property type="match status" value="1"/>
</dbReference>